<evidence type="ECO:0000256" key="1">
    <source>
        <dbReference type="ARBA" id="ARBA00004141"/>
    </source>
</evidence>
<dbReference type="InterPro" id="IPR050475">
    <property type="entry name" value="Prenyltransferase_related"/>
</dbReference>
<dbReference type="InterPro" id="IPR044878">
    <property type="entry name" value="UbiA_sf"/>
</dbReference>
<dbReference type="Proteomes" id="UP000005496">
    <property type="component" value="Unassembled WGS sequence"/>
</dbReference>
<evidence type="ECO:0000256" key="5">
    <source>
        <dbReference type="ARBA" id="ARBA00023136"/>
    </source>
</evidence>
<dbReference type="GO" id="GO:0016020">
    <property type="term" value="C:membrane"/>
    <property type="evidence" value="ECO:0007669"/>
    <property type="project" value="UniProtKB-SubCell"/>
</dbReference>
<dbReference type="PANTHER" id="PTHR42723:SF1">
    <property type="entry name" value="CHLOROPHYLL SYNTHASE, CHLOROPLASTIC"/>
    <property type="match status" value="1"/>
</dbReference>
<proteinExistence type="predicted"/>
<accession>D6SQ69</accession>
<gene>
    <name evidence="6" type="ORF">Dthio_PD2286</name>
</gene>
<dbReference type="NCBIfam" id="NF008978">
    <property type="entry name" value="PRK12324.1-4"/>
    <property type="match status" value="1"/>
</dbReference>
<comment type="subcellular location">
    <subcellularLocation>
        <location evidence="1">Membrane</location>
        <topology evidence="1">Multi-pass membrane protein</topology>
    </subcellularLocation>
</comment>
<evidence type="ECO:0000256" key="4">
    <source>
        <dbReference type="ARBA" id="ARBA00022989"/>
    </source>
</evidence>
<dbReference type="EMBL" id="ACJN02000002">
    <property type="protein sequence ID" value="EFI34895.1"/>
    <property type="molecule type" value="Genomic_DNA"/>
</dbReference>
<dbReference type="Gene3D" id="1.10.357.140">
    <property type="entry name" value="UbiA prenyltransferase"/>
    <property type="match status" value="1"/>
</dbReference>
<evidence type="ECO:0000256" key="2">
    <source>
        <dbReference type="ARBA" id="ARBA00022475"/>
    </source>
</evidence>
<keyword evidence="5" id="KW-0472">Membrane</keyword>
<keyword evidence="4" id="KW-1133">Transmembrane helix</keyword>
<dbReference type="CDD" id="cd13963">
    <property type="entry name" value="PT_UbiA_2"/>
    <property type="match status" value="1"/>
</dbReference>
<evidence type="ECO:0000313" key="7">
    <source>
        <dbReference type="Proteomes" id="UP000005496"/>
    </source>
</evidence>
<dbReference type="NCBIfam" id="NF008977">
    <property type="entry name" value="PRK12324.1-2"/>
    <property type="match status" value="1"/>
</dbReference>
<keyword evidence="3" id="KW-0812">Transmembrane</keyword>
<reference evidence="6" key="1">
    <citation type="submission" date="2010-05" db="EMBL/GenBank/DDBJ databases">
        <title>The draft genome of Desulfonatronospira thiodismutans ASO3-1.</title>
        <authorList>
            <consortium name="US DOE Joint Genome Institute (JGI-PGF)"/>
            <person name="Lucas S."/>
            <person name="Copeland A."/>
            <person name="Lapidus A."/>
            <person name="Cheng J.-F."/>
            <person name="Bruce D."/>
            <person name="Goodwin L."/>
            <person name="Pitluck S."/>
            <person name="Chertkov O."/>
            <person name="Brettin T."/>
            <person name="Detter J.C."/>
            <person name="Han C."/>
            <person name="Land M.L."/>
            <person name="Hauser L."/>
            <person name="Kyrpides N."/>
            <person name="Mikhailova N."/>
            <person name="Muyzer G."/>
            <person name="Woyke T."/>
        </authorList>
    </citation>
    <scope>NUCLEOTIDE SEQUENCE [LARGE SCALE GENOMIC DNA]</scope>
    <source>
        <strain evidence="6">ASO3-1</strain>
    </source>
</reference>
<keyword evidence="7" id="KW-1185">Reference proteome</keyword>
<sequence length="289" mass="32799">MINKAYISLLRPHQYIKNLFVFAPLFFSFRFLEAEPLLRTFTAFAAFCLIASSVYIFNDIKDINEDSRHPVKKFRPLPGGLVSIPEAYTCMAVLLIAGLGLGLVLDWRIFFILAGYSLLNTFYTLKLKHVAVLDVFIIGIGFVLRIFAGAVAATVQASMWIVLMTFLLALFLALAKRRDDVLLSDEGRDVRKCIDGYNLEFVNVSMIIMAAVTLVSYILYTISPEVQDRFESRHLYLSAVFVLLGIMRYLQIVFVQQGGGNPTRVMLEDRFMQVTVACWLLFFLILTLT</sequence>
<evidence type="ECO:0000313" key="6">
    <source>
        <dbReference type="EMBL" id="EFI34895.1"/>
    </source>
</evidence>
<dbReference type="GO" id="GO:0016765">
    <property type="term" value="F:transferase activity, transferring alkyl or aryl (other than methyl) groups"/>
    <property type="evidence" value="ECO:0007669"/>
    <property type="project" value="InterPro"/>
</dbReference>
<dbReference type="Pfam" id="PF01040">
    <property type="entry name" value="UbiA"/>
    <property type="match status" value="1"/>
</dbReference>
<dbReference type="OrthoDB" id="9803632at2"/>
<dbReference type="eggNOG" id="COG0382">
    <property type="taxonomic scope" value="Bacteria"/>
</dbReference>
<protein>
    <submittedName>
        <fullName evidence="6">UbiA prenyltransferase</fullName>
    </submittedName>
</protein>
<dbReference type="AlphaFoldDB" id="D6SQ69"/>
<dbReference type="RefSeq" id="WP_008870209.1">
    <property type="nucleotide sequence ID" value="NZ_ACJN02000002.1"/>
</dbReference>
<organism evidence="6 7">
    <name type="scientific">Desulfonatronospira thiodismutans ASO3-1</name>
    <dbReference type="NCBI Taxonomy" id="555779"/>
    <lineage>
        <taxon>Bacteria</taxon>
        <taxon>Pseudomonadati</taxon>
        <taxon>Thermodesulfobacteriota</taxon>
        <taxon>Desulfovibrionia</taxon>
        <taxon>Desulfovibrionales</taxon>
        <taxon>Desulfonatronovibrionaceae</taxon>
        <taxon>Desulfonatronospira</taxon>
    </lineage>
</organism>
<evidence type="ECO:0000256" key="3">
    <source>
        <dbReference type="ARBA" id="ARBA00022692"/>
    </source>
</evidence>
<dbReference type="PANTHER" id="PTHR42723">
    <property type="entry name" value="CHLOROPHYLL SYNTHASE"/>
    <property type="match status" value="1"/>
</dbReference>
<dbReference type="InterPro" id="IPR000537">
    <property type="entry name" value="UbiA_prenyltransferase"/>
</dbReference>
<name>D6SQ69_9BACT</name>
<comment type="caution">
    <text evidence="6">The sequence shown here is derived from an EMBL/GenBank/DDBJ whole genome shotgun (WGS) entry which is preliminary data.</text>
</comment>
<keyword evidence="2" id="KW-1003">Cell membrane</keyword>